<dbReference type="Gene3D" id="1.25.40.20">
    <property type="entry name" value="Ankyrin repeat-containing domain"/>
    <property type="match status" value="1"/>
</dbReference>
<evidence type="ECO:0000313" key="5">
    <source>
        <dbReference type="EMBL" id="CAD9419425.1"/>
    </source>
</evidence>
<dbReference type="PANTHER" id="PTHR24189">
    <property type="entry name" value="MYOTROPHIN"/>
    <property type="match status" value="1"/>
</dbReference>
<gene>
    <name evidence="5" type="ORF">AAND1436_LOCUS16516</name>
    <name evidence="6" type="ORF">AAND1436_LOCUS16518</name>
</gene>
<evidence type="ECO:0000313" key="6">
    <source>
        <dbReference type="EMBL" id="CAD9419429.1"/>
    </source>
</evidence>
<dbReference type="PANTHER" id="PTHR24189:SF50">
    <property type="entry name" value="ANKYRIN REPEAT AND SOCS BOX PROTEIN 2"/>
    <property type="match status" value="1"/>
</dbReference>
<evidence type="ECO:0000256" key="3">
    <source>
        <dbReference type="PROSITE-ProRule" id="PRU00023"/>
    </source>
</evidence>
<dbReference type="InterPro" id="IPR050745">
    <property type="entry name" value="Multifunctional_regulatory"/>
</dbReference>
<evidence type="ECO:0000256" key="1">
    <source>
        <dbReference type="ARBA" id="ARBA00022737"/>
    </source>
</evidence>
<organism evidence="5">
    <name type="scientific">Alexandrium andersonii</name>
    <dbReference type="NCBI Taxonomy" id="327968"/>
    <lineage>
        <taxon>Eukaryota</taxon>
        <taxon>Sar</taxon>
        <taxon>Alveolata</taxon>
        <taxon>Dinophyceae</taxon>
        <taxon>Gonyaulacales</taxon>
        <taxon>Pyrocystaceae</taxon>
        <taxon>Alexandrium</taxon>
    </lineage>
</organism>
<keyword evidence="2 3" id="KW-0040">ANK repeat</keyword>
<feature type="repeat" description="ANK" evidence="3">
    <location>
        <begin position="180"/>
        <end position="212"/>
    </location>
</feature>
<dbReference type="InterPro" id="IPR002110">
    <property type="entry name" value="Ankyrin_rpt"/>
</dbReference>
<dbReference type="EMBL" id="HBGQ01033544">
    <property type="protein sequence ID" value="CAD9419425.1"/>
    <property type="molecule type" value="Transcribed_RNA"/>
</dbReference>
<sequence>MALSISEPESLSLSDGTTVSVSKLPGMSSEEWREQKKMLEENPEEARRVETFSKDAKAVKSWMQSSCIQEFYQSKMNSGDEVYSNKLLGLEKAPEFAHIFEDVKRGGMTAAMQHSYNEPLMMKINRAVGGIPEEVKDALTKVQSNPITLQEACKMGDLKAVEESISAAGGKCDLEAKDAKGVTCLGYAVGANRIAVVKLLLSKGAKADACDASGGTALHYAAAYGRKELLECLLKGGLSVNAKTTQGQTPLALATKNKQKEAIDLLKGKGGTM</sequence>
<keyword evidence="1" id="KW-0677">Repeat</keyword>
<feature type="compositionally biased region" description="Low complexity" evidence="4">
    <location>
        <begin position="1"/>
        <end position="14"/>
    </location>
</feature>
<dbReference type="Pfam" id="PF12796">
    <property type="entry name" value="Ank_2"/>
    <property type="match status" value="1"/>
</dbReference>
<feature type="region of interest" description="Disordered" evidence="4">
    <location>
        <begin position="1"/>
        <end position="45"/>
    </location>
</feature>
<protein>
    <submittedName>
        <fullName evidence="5">Uncharacterized protein</fullName>
    </submittedName>
</protein>
<dbReference type="PROSITE" id="PS50297">
    <property type="entry name" value="ANK_REP_REGION"/>
    <property type="match status" value="2"/>
</dbReference>
<name>A0A6U6MX71_9DINO</name>
<proteinExistence type="predicted"/>
<dbReference type="InterPro" id="IPR036770">
    <property type="entry name" value="Ankyrin_rpt-contain_sf"/>
</dbReference>
<dbReference type="AlphaFoldDB" id="A0A6U6MX71"/>
<dbReference type="PROSITE" id="PS50088">
    <property type="entry name" value="ANK_REPEAT"/>
    <property type="match status" value="2"/>
</dbReference>
<accession>A0A6U6MX71</accession>
<dbReference type="EMBL" id="HBGQ01033546">
    <property type="protein sequence ID" value="CAD9419429.1"/>
    <property type="molecule type" value="Transcribed_RNA"/>
</dbReference>
<feature type="repeat" description="ANK" evidence="3">
    <location>
        <begin position="213"/>
        <end position="245"/>
    </location>
</feature>
<dbReference type="SUPFAM" id="SSF48403">
    <property type="entry name" value="Ankyrin repeat"/>
    <property type="match status" value="1"/>
</dbReference>
<evidence type="ECO:0000256" key="4">
    <source>
        <dbReference type="SAM" id="MobiDB-lite"/>
    </source>
</evidence>
<feature type="compositionally biased region" description="Basic and acidic residues" evidence="4">
    <location>
        <begin position="30"/>
        <end position="45"/>
    </location>
</feature>
<dbReference type="SMART" id="SM00248">
    <property type="entry name" value="ANK"/>
    <property type="match status" value="3"/>
</dbReference>
<evidence type="ECO:0000256" key="2">
    <source>
        <dbReference type="ARBA" id="ARBA00023043"/>
    </source>
</evidence>
<reference evidence="5" key="1">
    <citation type="submission" date="2021-01" db="EMBL/GenBank/DDBJ databases">
        <authorList>
            <person name="Corre E."/>
            <person name="Pelletier E."/>
            <person name="Niang G."/>
            <person name="Scheremetjew M."/>
            <person name="Finn R."/>
            <person name="Kale V."/>
            <person name="Holt S."/>
            <person name="Cochrane G."/>
            <person name="Meng A."/>
            <person name="Brown T."/>
            <person name="Cohen L."/>
        </authorList>
    </citation>
    <scope>NUCLEOTIDE SEQUENCE</scope>
    <source>
        <strain evidence="5">CCMP2222</strain>
    </source>
</reference>